<evidence type="ECO:0000313" key="3">
    <source>
        <dbReference type="EMBL" id="KAL1528969.1"/>
    </source>
</evidence>
<dbReference type="Proteomes" id="UP001515480">
    <property type="component" value="Unassembled WGS sequence"/>
</dbReference>
<comment type="caution">
    <text evidence="3">The sequence shown here is derived from an EMBL/GenBank/DDBJ whole genome shotgun (WGS) entry which is preliminary data.</text>
</comment>
<dbReference type="SUPFAM" id="SSF53335">
    <property type="entry name" value="S-adenosyl-L-methionine-dependent methyltransferases"/>
    <property type="match status" value="1"/>
</dbReference>
<dbReference type="InterPro" id="IPR029063">
    <property type="entry name" value="SAM-dependent_MTases_sf"/>
</dbReference>
<dbReference type="Gene3D" id="3.40.50.150">
    <property type="entry name" value="Vaccinia Virus protein VP39"/>
    <property type="match status" value="1"/>
</dbReference>
<evidence type="ECO:0000313" key="4">
    <source>
        <dbReference type="Proteomes" id="UP001515480"/>
    </source>
</evidence>
<evidence type="ECO:0000256" key="2">
    <source>
        <dbReference type="SAM" id="SignalP"/>
    </source>
</evidence>
<reference evidence="3 4" key="1">
    <citation type="journal article" date="2024" name="Science">
        <title>Giant polyketide synthase enzymes in the biosynthesis of giant marine polyether toxins.</title>
        <authorList>
            <person name="Fallon T.R."/>
            <person name="Shende V.V."/>
            <person name="Wierzbicki I.H."/>
            <person name="Pendleton A.L."/>
            <person name="Watervoot N.F."/>
            <person name="Auber R.P."/>
            <person name="Gonzalez D.J."/>
            <person name="Wisecaver J.H."/>
            <person name="Moore B.S."/>
        </authorList>
    </citation>
    <scope>NUCLEOTIDE SEQUENCE [LARGE SCALE GENOMIC DNA]</scope>
    <source>
        <strain evidence="3 4">12B1</strain>
    </source>
</reference>
<dbReference type="EMBL" id="JBGBPQ010000002">
    <property type="protein sequence ID" value="KAL1528969.1"/>
    <property type="molecule type" value="Genomic_DNA"/>
</dbReference>
<sequence>MRAVLQLALLCSSAFAVPRSVTGQIGVRNHTVPDWFVQQTSNEDGNPLAAWFANHVGKDTRRVRKWSQYLEAYHRHLHKFRGKPVRMLELGVQSGGSLAMWLDYFGENATAFGIDADPVVKVIEQDRPGRIRILIGDQGDPDFLKSVCSATGQLDFILDDASHIPWHQILGVKMLFPCLNPDGGIYMVEGLTEGSGSVPAHNDAESFLTFAFTMAAGVQLRNASASRSAQWLVQLASVNIYHRLVVLEKRANRHSFALDAGEISLSERTAGYMKSPRSTAEHRAAEIQLSEARSPNLTMSTTGPAVMSRHVKRQRLRERAAANLYISRLASAPQKCSEKAGFAGVKAQRAVRVHLQDNPHPSDRYSHVVSCGRHTFMFSRRRVLPNGESHASYPVIETHPDDEWATVARIKINTSNSTYMYSPAFTTISAKARISHNLITACVGSGVDARLIGYGGRYFPFRKAHASLNFTRETGLRFASADVSGMIPAWNVSSRTMISGSSVSRCYNRLLPGAHVRSTGCVYDGLLGYAYHNGRHMLYARANMAKRGGARFVQVTSSVLADSKWDRFKLLNISGVIGTLPSTNIYYFRVAPLGLSAAAMGTDRAILVALYPAVLGFGAIFLSLSYDGIQWTKPDPLLRAQEVVADRTSDHPVAWTAVAEKNEIHVHVEHDVATLHRPNVPYHCVYVFDMYKLVPRLRALLRQLPSLNSGVGSTSFINDTIDQSFINDTIYQIEAELSNETESSGGVDDELNRTGDADDQGHTLDANVSHFDESENAIKSEGNPATANDAVHEIVSRLNLSFNVQPRDGDRTPLIDRQRFEVIPPLQDFAVVERSVPLEPDGYLTQLDLDFEANDTLAAPTRSRSADPRAKPEDLVVQLEHLKKCTSCENYKGAWKSMHAMPQEHTIDVGNRLQLFADDFLVERWKNTLRFVNRPKQRPMLWPESSRSEHNRRFGCPCSTRSLGQGMVELWHSDTPKEPWVRVLEKVSTEVQCLTDNGNSSCFQPDEHIIVRRSSEDGLNGWSIPVPITMLHKSKFKTFAISSEDFGAAVEGNRTACYAGFEGDWGMACIAHSVDGINWRTLHSREDARSRGRKETQRLYGDRRAGSACPGKTASYLGRAADTSVVLTKSGRKMVVHYRHDFGTPGGWREIRGLKTVALEDVANMKDARGLTKAKLMLPSWYFDRLGVCPPLVWLSETDMLV</sequence>
<organism evidence="3 4">
    <name type="scientific">Prymnesium parvum</name>
    <name type="common">Toxic golden alga</name>
    <dbReference type="NCBI Taxonomy" id="97485"/>
    <lineage>
        <taxon>Eukaryota</taxon>
        <taxon>Haptista</taxon>
        <taxon>Haptophyta</taxon>
        <taxon>Prymnesiophyceae</taxon>
        <taxon>Prymnesiales</taxon>
        <taxon>Prymnesiaceae</taxon>
        <taxon>Prymnesium</taxon>
    </lineage>
</organism>
<proteinExistence type="predicted"/>
<feature type="signal peptide" evidence="2">
    <location>
        <begin position="1"/>
        <end position="16"/>
    </location>
</feature>
<accession>A0AB34K925</accession>
<dbReference type="AlphaFoldDB" id="A0AB34K925"/>
<evidence type="ECO:0000256" key="1">
    <source>
        <dbReference type="SAM" id="MobiDB-lite"/>
    </source>
</evidence>
<protein>
    <submittedName>
        <fullName evidence="3">Uncharacterized protein</fullName>
    </submittedName>
</protein>
<keyword evidence="2" id="KW-0732">Signal</keyword>
<gene>
    <name evidence="3" type="ORF">AB1Y20_010290</name>
</gene>
<keyword evidence="4" id="KW-1185">Reference proteome</keyword>
<feature type="compositionally biased region" description="Basic and acidic residues" evidence="1">
    <location>
        <begin position="1085"/>
        <end position="1105"/>
    </location>
</feature>
<name>A0AB34K925_PRYPA</name>
<feature type="region of interest" description="Disordered" evidence="1">
    <location>
        <begin position="1085"/>
        <end position="1106"/>
    </location>
</feature>
<feature type="chain" id="PRO_5044217582" evidence="2">
    <location>
        <begin position="17"/>
        <end position="1202"/>
    </location>
</feature>
<dbReference type="CDD" id="cd02440">
    <property type="entry name" value="AdoMet_MTases"/>
    <property type="match status" value="1"/>
</dbReference>